<evidence type="ECO:0000256" key="2">
    <source>
        <dbReference type="ARBA" id="ARBA00022723"/>
    </source>
</evidence>
<dbReference type="Proteomes" id="UP000469430">
    <property type="component" value="Unassembled WGS sequence"/>
</dbReference>
<dbReference type="PROSITE" id="PS51891">
    <property type="entry name" value="CENP_V_GFA"/>
    <property type="match status" value="1"/>
</dbReference>
<feature type="domain" description="CENP-V/GFA" evidence="5">
    <location>
        <begin position="7"/>
        <end position="119"/>
    </location>
</feature>
<dbReference type="InterPro" id="IPR006913">
    <property type="entry name" value="CENP-V/GFA"/>
</dbReference>
<evidence type="ECO:0000256" key="3">
    <source>
        <dbReference type="ARBA" id="ARBA00022833"/>
    </source>
</evidence>
<comment type="similarity">
    <text evidence="1">Belongs to the Gfa family.</text>
</comment>
<proteinExistence type="inferred from homology"/>
<dbReference type="OrthoDB" id="7186766at2"/>
<reference evidence="6 7" key="1">
    <citation type="submission" date="2019-12" db="EMBL/GenBank/DDBJ databases">
        <title>Genomic-based taxomic classification of the family Erythrobacteraceae.</title>
        <authorList>
            <person name="Xu L."/>
        </authorList>
    </citation>
    <scope>NUCLEOTIDE SEQUENCE [LARGE SCALE GENOMIC DNA]</scope>
    <source>
        <strain evidence="6 7">S36</strain>
    </source>
</reference>
<dbReference type="SUPFAM" id="SSF51316">
    <property type="entry name" value="Mss4-like"/>
    <property type="match status" value="1"/>
</dbReference>
<protein>
    <submittedName>
        <fullName evidence="6">GFA family protein</fullName>
    </submittedName>
</protein>
<keyword evidence="3" id="KW-0862">Zinc</keyword>
<sequence>MTDSVTASGQCLCGAVQFTAELANQETGACHCSMCRQWSGGVFLSVEAKSVTLDQADRLTVYTSSEWAERCFCADCGSSLLWRTKDQSHYAVSVQALENGCAFPLTTQIFIDEKPAGYNFREKTADMTGAEVFAAFASE</sequence>
<keyword evidence="7" id="KW-1185">Reference proteome</keyword>
<dbReference type="GO" id="GO:0046872">
    <property type="term" value="F:metal ion binding"/>
    <property type="evidence" value="ECO:0007669"/>
    <property type="project" value="UniProtKB-KW"/>
</dbReference>
<accession>A0A6I4TW87</accession>
<dbReference type="AlphaFoldDB" id="A0A6I4TW87"/>
<evidence type="ECO:0000256" key="4">
    <source>
        <dbReference type="ARBA" id="ARBA00023239"/>
    </source>
</evidence>
<dbReference type="PANTHER" id="PTHR33337:SF40">
    <property type="entry name" value="CENP-V_GFA DOMAIN-CONTAINING PROTEIN-RELATED"/>
    <property type="match status" value="1"/>
</dbReference>
<comment type="caution">
    <text evidence="6">The sequence shown here is derived from an EMBL/GenBank/DDBJ whole genome shotgun (WGS) entry which is preliminary data.</text>
</comment>
<keyword evidence="4" id="KW-0456">Lyase</keyword>
<dbReference type="EMBL" id="WTYJ01000003">
    <property type="protein sequence ID" value="MXP00255.1"/>
    <property type="molecule type" value="Genomic_DNA"/>
</dbReference>
<dbReference type="Gene3D" id="3.90.1590.10">
    <property type="entry name" value="glutathione-dependent formaldehyde- activating enzyme (gfa)"/>
    <property type="match status" value="1"/>
</dbReference>
<dbReference type="PANTHER" id="PTHR33337">
    <property type="entry name" value="GFA DOMAIN-CONTAINING PROTEIN"/>
    <property type="match status" value="1"/>
</dbReference>
<dbReference type="InterPro" id="IPR011057">
    <property type="entry name" value="Mss4-like_sf"/>
</dbReference>
<dbReference type="RefSeq" id="WP_161391976.1">
    <property type="nucleotide sequence ID" value="NZ_JBHSCP010000002.1"/>
</dbReference>
<dbReference type="GO" id="GO:0016846">
    <property type="term" value="F:carbon-sulfur lyase activity"/>
    <property type="evidence" value="ECO:0007669"/>
    <property type="project" value="InterPro"/>
</dbReference>
<evidence type="ECO:0000256" key="1">
    <source>
        <dbReference type="ARBA" id="ARBA00005495"/>
    </source>
</evidence>
<name>A0A6I4TW87_9SPHN</name>
<organism evidence="6 7">
    <name type="scientific">Croceibacterium xixiisoli</name>
    <dbReference type="NCBI Taxonomy" id="1476466"/>
    <lineage>
        <taxon>Bacteria</taxon>
        <taxon>Pseudomonadati</taxon>
        <taxon>Pseudomonadota</taxon>
        <taxon>Alphaproteobacteria</taxon>
        <taxon>Sphingomonadales</taxon>
        <taxon>Erythrobacteraceae</taxon>
        <taxon>Croceibacterium</taxon>
    </lineage>
</organism>
<keyword evidence="2" id="KW-0479">Metal-binding</keyword>
<evidence type="ECO:0000313" key="6">
    <source>
        <dbReference type="EMBL" id="MXP00255.1"/>
    </source>
</evidence>
<evidence type="ECO:0000259" key="5">
    <source>
        <dbReference type="PROSITE" id="PS51891"/>
    </source>
</evidence>
<dbReference type="Pfam" id="PF04828">
    <property type="entry name" value="GFA"/>
    <property type="match status" value="1"/>
</dbReference>
<evidence type="ECO:0000313" key="7">
    <source>
        <dbReference type="Proteomes" id="UP000469430"/>
    </source>
</evidence>
<gene>
    <name evidence="6" type="ORF">GRI97_14775</name>
</gene>